<protein>
    <recommendedName>
        <fullName evidence="2">Transcription regulator Rua1 C-terminal domain-containing protein</fullName>
    </recommendedName>
</protein>
<dbReference type="EMBL" id="BFAD01000008">
    <property type="protein sequence ID" value="GBE85746.1"/>
    <property type="molecule type" value="Genomic_DNA"/>
</dbReference>
<dbReference type="InParanoid" id="A0A401GU65"/>
<feature type="region of interest" description="Disordered" evidence="1">
    <location>
        <begin position="1"/>
        <end position="60"/>
    </location>
</feature>
<dbReference type="Pfam" id="PF14616">
    <property type="entry name" value="Rua1_C"/>
    <property type="match status" value="1"/>
</dbReference>
<evidence type="ECO:0000313" key="3">
    <source>
        <dbReference type="EMBL" id="GBE85746.1"/>
    </source>
</evidence>
<evidence type="ECO:0000313" key="4">
    <source>
        <dbReference type="Proteomes" id="UP000287166"/>
    </source>
</evidence>
<reference evidence="3 4" key="1">
    <citation type="journal article" date="2018" name="Sci. Rep.">
        <title>Genome sequence of the cauliflower mushroom Sparassis crispa (Hanabiratake) and its association with beneficial usage.</title>
        <authorList>
            <person name="Kiyama R."/>
            <person name="Furutani Y."/>
            <person name="Kawaguchi K."/>
            <person name="Nakanishi T."/>
        </authorList>
    </citation>
    <scope>NUCLEOTIDE SEQUENCE [LARGE SCALE GENOMIC DNA]</scope>
</reference>
<keyword evidence="4" id="KW-1185">Reference proteome</keyword>
<dbReference type="OrthoDB" id="5595379at2759"/>
<accession>A0A401GU65</accession>
<dbReference type="InterPro" id="IPR028012">
    <property type="entry name" value="Rua1_C"/>
</dbReference>
<gene>
    <name evidence="3" type="ORF">SCP_0802680</name>
</gene>
<feature type="compositionally biased region" description="Acidic residues" evidence="1">
    <location>
        <begin position="251"/>
        <end position="262"/>
    </location>
</feature>
<dbReference type="RefSeq" id="XP_027616659.1">
    <property type="nucleotide sequence ID" value="XM_027760858.1"/>
</dbReference>
<feature type="region of interest" description="Disordered" evidence="1">
    <location>
        <begin position="245"/>
        <end position="283"/>
    </location>
</feature>
<name>A0A401GU65_9APHY</name>
<dbReference type="PANTHER" id="PTHR28125">
    <property type="entry name" value="MEIOTIC EXPRESSION UP-REGULATED PROTEIN 26"/>
    <property type="match status" value="1"/>
</dbReference>
<organism evidence="3 4">
    <name type="scientific">Sparassis crispa</name>
    <dbReference type="NCBI Taxonomy" id="139825"/>
    <lineage>
        <taxon>Eukaryota</taxon>
        <taxon>Fungi</taxon>
        <taxon>Dikarya</taxon>
        <taxon>Basidiomycota</taxon>
        <taxon>Agaricomycotina</taxon>
        <taxon>Agaricomycetes</taxon>
        <taxon>Polyporales</taxon>
        <taxon>Sparassidaceae</taxon>
        <taxon>Sparassis</taxon>
    </lineage>
</organism>
<comment type="caution">
    <text evidence="3">The sequence shown here is derived from an EMBL/GenBank/DDBJ whole genome shotgun (WGS) entry which is preliminary data.</text>
</comment>
<dbReference type="PANTHER" id="PTHR28125:SF2">
    <property type="entry name" value="MEIOTIC EXPRESSION UP-REGULATED PROTEIN 26"/>
    <property type="match status" value="1"/>
</dbReference>
<dbReference type="STRING" id="139825.A0A401GU65"/>
<proteinExistence type="predicted"/>
<feature type="domain" description="Transcription regulator Rua1 C-terminal" evidence="2">
    <location>
        <begin position="100"/>
        <end position="222"/>
    </location>
</feature>
<dbReference type="Proteomes" id="UP000287166">
    <property type="component" value="Unassembled WGS sequence"/>
</dbReference>
<feature type="compositionally biased region" description="Basic and acidic residues" evidence="1">
    <location>
        <begin position="263"/>
        <end position="275"/>
    </location>
</feature>
<evidence type="ECO:0000259" key="2">
    <source>
        <dbReference type="Pfam" id="PF14616"/>
    </source>
</evidence>
<evidence type="ECO:0000256" key="1">
    <source>
        <dbReference type="SAM" id="MobiDB-lite"/>
    </source>
</evidence>
<dbReference type="AlphaFoldDB" id="A0A401GU65"/>
<dbReference type="GeneID" id="38782663"/>
<sequence length="283" mass="31588">MPDEHNVPSTRHKRRAAEPAPQSKHKRPRFTSETDDESDSRSEPEGSVGPPSYPNRTFPQHIPMNKHFSLFYRRFPVSSYNSDGPTNGLSDAVFNPPTDPLSLYHPRFVKGKGRTKVGLCPCCSEDPTRGGGGTKVWLSLKFSAYNYHMQFNHGISASTGLPFSPPMEFRIVARAEVGKHEKARMTQGRCHRCKEWVPIEGIKDVPVKVKEIFWWKHAASCHQGSMISGEQDFYVEDDIYQSRLAERDAADGDGENSEDADVDGVHDANTGHDVDNTSNDSAA</sequence>